<evidence type="ECO:0000313" key="3">
    <source>
        <dbReference type="Proteomes" id="UP000324288"/>
    </source>
</evidence>
<proteinExistence type="predicted"/>
<sequence length="322" mass="34743">MGRRCSLIGVAPAECVPARGILRSRGIALKQWRGCPYTWNNERMTAPGTTQGQLPSRRRAAIPLIIIFLFTILLICLGIELYTRHSIGNQVADSISAEVNKNCTENPRDEQSCTTVGVPVRTSFGSTPILFGLSSTTLPQINVRIGPLPPADLRVGTVVEFDAKDIDYSDSNNLHFGSAHATLAIPSQALHNIITDEMKQQGGALAGALKVTKVTYHPDSSTIGLQLNNGLADLTIAPKVRDGQFVFELKDASVVGFRHQALLNGLRTIIPELSSTYLDLLPPGFTAESVTVHGESIDVELKGTNFTSQDLAQAGQTQRSSR</sequence>
<accession>A0A5E3ZWC7</accession>
<organism evidence="2 3">
    <name type="scientific">Lawsonella clevelandensis</name>
    <dbReference type="NCBI Taxonomy" id="1528099"/>
    <lineage>
        <taxon>Bacteria</taxon>
        <taxon>Bacillati</taxon>
        <taxon>Actinomycetota</taxon>
        <taxon>Actinomycetes</taxon>
        <taxon>Mycobacteriales</taxon>
        <taxon>Lawsonellaceae</taxon>
        <taxon>Lawsonella</taxon>
    </lineage>
</organism>
<keyword evidence="1" id="KW-1133">Transmembrane helix</keyword>
<evidence type="ECO:0000313" key="2">
    <source>
        <dbReference type="EMBL" id="VHO00314.1"/>
    </source>
</evidence>
<dbReference type="EMBL" id="LR584267">
    <property type="protein sequence ID" value="VHO00314.1"/>
    <property type="molecule type" value="Genomic_DNA"/>
</dbReference>
<keyword evidence="1" id="KW-0472">Membrane</keyword>
<keyword evidence="3" id="KW-1185">Reference proteome</keyword>
<name>A0A5E3ZWC7_9ACTN</name>
<evidence type="ECO:0008006" key="4">
    <source>
        <dbReference type="Google" id="ProtNLM"/>
    </source>
</evidence>
<dbReference type="AlphaFoldDB" id="A0A5E3ZWC7"/>
<feature type="transmembrane region" description="Helical" evidence="1">
    <location>
        <begin position="60"/>
        <end position="82"/>
    </location>
</feature>
<protein>
    <recommendedName>
        <fullName evidence="4">DUF2993 domain-containing protein</fullName>
    </recommendedName>
</protein>
<evidence type="ECO:0000256" key="1">
    <source>
        <dbReference type="SAM" id="Phobius"/>
    </source>
</evidence>
<keyword evidence="1" id="KW-0812">Transmembrane</keyword>
<reference evidence="2 3" key="1">
    <citation type="submission" date="2019-04" db="EMBL/GenBank/DDBJ databases">
        <authorList>
            <person name="Seth-Smith MB H."/>
            <person name="Seth-Smith H."/>
        </authorList>
    </citation>
    <scope>NUCLEOTIDE SEQUENCE [LARGE SCALE GENOMIC DNA]</scope>
    <source>
        <strain evidence="2">USB-603019</strain>
    </source>
</reference>
<dbReference type="Proteomes" id="UP000324288">
    <property type="component" value="Chromosome"/>
</dbReference>
<gene>
    <name evidence="2" type="ORF">LC603019_00654</name>
</gene>